<keyword evidence="1" id="KW-0175">Coiled coil</keyword>
<name>A0ABD1WWZ4_9LAMI</name>
<accession>A0ABD1WWZ4</accession>
<proteinExistence type="predicted"/>
<evidence type="ECO:0000313" key="2">
    <source>
        <dbReference type="EMBL" id="KAL2554072.1"/>
    </source>
</evidence>
<dbReference type="Proteomes" id="UP001604277">
    <property type="component" value="Unassembled WGS sequence"/>
</dbReference>
<protein>
    <submittedName>
        <fullName evidence="2">Uncharacterized protein</fullName>
    </submittedName>
</protein>
<feature type="coiled-coil region" evidence="1">
    <location>
        <begin position="59"/>
        <end position="134"/>
    </location>
</feature>
<reference evidence="3" key="1">
    <citation type="submission" date="2024-07" db="EMBL/GenBank/DDBJ databases">
        <title>Two chromosome-level genome assemblies of Korean endemic species Abeliophyllum distichum and Forsythia ovata (Oleaceae).</title>
        <authorList>
            <person name="Jang H."/>
        </authorList>
    </citation>
    <scope>NUCLEOTIDE SEQUENCE [LARGE SCALE GENOMIC DNA]</scope>
</reference>
<gene>
    <name evidence="2" type="ORF">Fot_07691</name>
</gene>
<organism evidence="2 3">
    <name type="scientific">Forsythia ovata</name>
    <dbReference type="NCBI Taxonomy" id="205694"/>
    <lineage>
        <taxon>Eukaryota</taxon>
        <taxon>Viridiplantae</taxon>
        <taxon>Streptophyta</taxon>
        <taxon>Embryophyta</taxon>
        <taxon>Tracheophyta</taxon>
        <taxon>Spermatophyta</taxon>
        <taxon>Magnoliopsida</taxon>
        <taxon>eudicotyledons</taxon>
        <taxon>Gunneridae</taxon>
        <taxon>Pentapetalae</taxon>
        <taxon>asterids</taxon>
        <taxon>lamiids</taxon>
        <taxon>Lamiales</taxon>
        <taxon>Oleaceae</taxon>
        <taxon>Forsythieae</taxon>
        <taxon>Forsythia</taxon>
    </lineage>
</organism>
<keyword evidence="3" id="KW-1185">Reference proteome</keyword>
<dbReference type="AlphaFoldDB" id="A0ABD1WWZ4"/>
<dbReference type="EMBL" id="JBFOLJ010000002">
    <property type="protein sequence ID" value="KAL2554072.1"/>
    <property type="molecule type" value="Genomic_DNA"/>
</dbReference>
<evidence type="ECO:0000256" key="1">
    <source>
        <dbReference type="SAM" id="Coils"/>
    </source>
</evidence>
<evidence type="ECO:0000313" key="3">
    <source>
        <dbReference type="Proteomes" id="UP001604277"/>
    </source>
</evidence>
<sequence>MQRNSVPPPPLIFPLSSIFEVALRVCRPLWSISCMVSYPEHNRLYEELSTTTERYGVELEEYKKKVNKYCSTIERLEVEVERWTKELEDLRKTPEAETLKADVRRLFDDLTATRARAQKREDKLQKEVEKKIEEINMFYIQQKSWDEGLAKKDEEVGVLNAKVKSQDLALVEMAAKVEAFQNELLNFKNSDEWK</sequence>
<comment type="caution">
    <text evidence="2">The sequence shown here is derived from an EMBL/GenBank/DDBJ whole genome shotgun (WGS) entry which is preliminary data.</text>
</comment>